<dbReference type="EMBL" id="MUGW01000092">
    <property type="protein sequence ID" value="OXA83102.1"/>
    <property type="molecule type" value="Genomic_DNA"/>
</dbReference>
<comment type="caution">
    <text evidence="5">The sequence shown here is derived from an EMBL/GenBank/DDBJ whole genome shotgun (WGS) entry which is preliminary data.</text>
</comment>
<evidence type="ECO:0000256" key="3">
    <source>
        <dbReference type="SAM" id="MobiDB-lite"/>
    </source>
</evidence>
<evidence type="ECO:0000256" key="2">
    <source>
        <dbReference type="PROSITE-ProRule" id="PRU00278"/>
    </source>
</evidence>
<keyword evidence="6" id="KW-1185">Reference proteome</keyword>
<dbReference type="InterPro" id="IPR027304">
    <property type="entry name" value="Trigger_fact/SurA_dom_sf"/>
</dbReference>
<dbReference type="RefSeq" id="WP_089052092.1">
    <property type="nucleotide sequence ID" value="NZ_FXTV01000025.1"/>
</dbReference>
<dbReference type="Gene3D" id="3.10.50.40">
    <property type="match status" value="2"/>
</dbReference>
<dbReference type="InterPro" id="IPR050280">
    <property type="entry name" value="OMP_Chaperone_SurA"/>
</dbReference>
<dbReference type="Gene3D" id="1.10.4030.10">
    <property type="entry name" value="Porin chaperone SurA, peptide-binding domain"/>
    <property type="match status" value="1"/>
</dbReference>
<dbReference type="AlphaFoldDB" id="A0A226GM42"/>
<dbReference type="GO" id="GO:0003755">
    <property type="term" value="F:peptidyl-prolyl cis-trans isomerase activity"/>
    <property type="evidence" value="ECO:0007669"/>
    <property type="project" value="UniProtKB-KW"/>
</dbReference>
<name>A0A226GM42_9FLAO</name>
<reference evidence="5 6" key="1">
    <citation type="submission" date="2016-11" db="EMBL/GenBank/DDBJ databases">
        <title>Whole genomes of Flavobacteriaceae.</title>
        <authorList>
            <person name="Stine C."/>
            <person name="Li C."/>
            <person name="Tadesse D."/>
        </authorList>
    </citation>
    <scope>NUCLEOTIDE SEQUENCE [LARGE SCALE GENOMIC DNA]</scope>
    <source>
        <strain evidence="5 6">DSM 18292</strain>
    </source>
</reference>
<dbReference type="SUPFAM" id="SSF109998">
    <property type="entry name" value="Triger factor/SurA peptide-binding domain-like"/>
    <property type="match status" value="1"/>
</dbReference>
<organism evidence="5 6">
    <name type="scientific">Flavobacterium hercynium</name>
    <dbReference type="NCBI Taxonomy" id="387094"/>
    <lineage>
        <taxon>Bacteria</taxon>
        <taxon>Pseudomonadati</taxon>
        <taxon>Bacteroidota</taxon>
        <taxon>Flavobacteriia</taxon>
        <taxon>Flavobacteriales</taxon>
        <taxon>Flavobacteriaceae</taxon>
        <taxon>Flavobacterium</taxon>
    </lineage>
</organism>
<keyword evidence="2" id="KW-0697">Rotamase</keyword>
<protein>
    <submittedName>
        <fullName evidence="5">Peptidylprolyl isomerase</fullName>
    </submittedName>
</protein>
<evidence type="ECO:0000313" key="6">
    <source>
        <dbReference type="Proteomes" id="UP000198345"/>
    </source>
</evidence>
<dbReference type="Proteomes" id="UP000198345">
    <property type="component" value="Unassembled WGS sequence"/>
</dbReference>
<dbReference type="PROSITE" id="PS50198">
    <property type="entry name" value="PPIC_PPIASE_2"/>
    <property type="match status" value="2"/>
</dbReference>
<gene>
    <name evidence="5" type="ORF">B0A66_22560</name>
</gene>
<dbReference type="PANTHER" id="PTHR47637:SF1">
    <property type="entry name" value="CHAPERONE SURA"/>
    <property type="match status" value="1"/>
</dbReference>
<evidence type="ECO:0000313" key="5">
    <source>
        <dbReference type="EMBL" id="OXA83102.1"/>
    </source>
</evidence>
<dbReference type="Pfam" id="PF00639">
    <property type="entry name" value="Rotamase"/>
    <property type="match status" value="2"/>
</dbReference>
<dbReference type="OrthoDB" id="14196at2"/>
<feature type="domain" description="PpiC" evidence="4">
    <location>
        <begin position="202"/>
        <end position="302"/>
    </location>
</feature>
<sequence>MLLKKLQLKTIDYKFVLTMCFLLFFTSIVSAQEIIPDATVVAEKPLEIPAGQKLKIDGIIATVGDYIVLDSDIDKAYLEIAGQGGNIKDITRCQMLGKLLEDKLYAHQAIQDSIIVSDAEVRSMMEERLNYMIQQVGDINKVVAYYKKGSVEEFKTYFSDILKEQKLASEMTKKIVDAVEITPEEVRNFFKKIPKDELPTFGAEMEVAQIVIEPKVTKEDKQKVIDRLNGIRADVLEGSSFATKAVLYSQDPGSAPNGGFYKMTRKTPFVKEFKDVAFSLAEGEISEPFETNFGYHIIMVDKIKGQEVELRHILISPTVSENALKEAKERAINVRSKIVNKELTFADAARTESDEKETRANGGTLVNPNTQDTRFELTKMDPTLYSQVSNLKDFEVSQPLLNTDDKGKKTYKLITVTNRIDQHVADYAKDYTKIKELALKEKQISTIAKWFDTKIKDTYIKISGEYRDCKFTNNWLKK</sequence>
<dbReference type="PANTHER" id="PTHR47637">
    <property type="entry name" value="CHAPERONE SURA"/>
    <property type="match status" value="1"/>
</dbReference>
<proteinExistence type="predicted"/>
<evidence type="ECO:0000256" key="1">
    <source>
        <dbReference type="ARBA" id="ARBA00022729"/>
    </source>
</evidence>
<accession>A0A226GM42</accession>
<feature type="domain" description="PpiC" evidence="4">
    <location>
        <begin position="305"/>
        <end position="400"/>
    </location>
</feature>
<dbReference type="InterPro" id="IPR046357">
    <property type="entry name" value="PPIase_dom_sf"/>
</dbReference>
<feature type="region of interest" description="Disordered" evidence="3">
    <location>
        <begin position="350"/>
        <end position="370"/>
    </location>
</feature>
<feature type="compositionally biased region" description="Basic and acidic residues" evidence="3">
    <location>
        <begin position="350"/>
        <end position="359"/>
    </location>
</feature>
<keyword evidence="1" id="KW-0732">Signal</keyword>
<dbReference type="InterPro" id="IPR000297">
    <property type="entry name" value="PPIase_PpiC"/>
</dbReference>
<keyword evidence="2 5" id="KW-0413">Isomerase</keyword>
<dbReference type="SUPFAM" id="SSF54534">
    <property type="entry name" value="FKBP-like"/>
    <property type="match status" value="2"/>
</dbReference>
<evidence type="ECO:0000259" key="4">
    <source>
        <dbReference type="PROSITE" id="PS50198"/>
    </source>
</evidence>